<accession>A0AAD5WMK0</accession>
<evidence type="ECO:0000313" key="3">
    <source>
        <dbReference type="EMBL" id="KAJ2893343.1"/>
    </source>
</evidence>
<proteinExistence type="predicted"/>
<reference evidence="3" key="1">
    <citation type="submission" date="2022-07" db="EMBL/GenBank/DDBJ databases">
        <title>Draft genome sequence of Zalerion maritima ATCC 34329, a (micro)plastics degrading marine fungus.</title>
        <authorList>
            <person name="Paco A."/>
            <person name="Goncalves M.F.M."/>
            <person name="Rocha-Santos T.A.P."/>
            <person name="Alves A."/>
        </authorList>
    </citation>
    <scope>NUCLEOTIDE SEQUENCE</scope>
    <source>
        <strain evidence="3">ATCC 34329</strain>
    </source>
</reference>
<feature type="chain" id="PRO_5042261365" description="Cyanovirin-N domain-containing protein" evidence="2">
    <location>
        <begin position="24"/>
        <end position="192"/>
    </location>
</feature>
<sequence length="192" mass="20745">MMKPTGPLSILVATLSSAGIAAAKSHWNKCQHRFGGQGDYLVALCGNVWFNNCSILYMEDCFAVKDRKITPLIKSNHGFDDVNECIFDSRTGEGVCTVWPNGKKEDEYKTNIDASPNNVYVSGQMLYCSDGGKHKDLMGLQLGPVACDHLLVEDDWSGDDDDDFDGGSGMGDGSDGDDGDGDAPPKVKRRIA</sequence>
<gene>
    <name evidence="3" type="ORF">MKZ38_008748</name>
</gene>
<evidence type="ECO:0000313" key="4">
    <source>
        <dbReference type="Proteomes" id="UP001201980"/>
    </source>
</evidence>
<keyword evidence="2" id="KW-0732">Signal</keyword>
<feature type="signal peptide" evidence="2">
    <location>
        <begin position="1"/>
        <end position="23"/>
    </location>
</feature>
<feature type="region of interest" description="Disordered" evidence="1">
    <location>
        <begin position="157"/>
        <end position="192"/>
    </location>
</feature>
<evidence type="ECO:0008006" key="5">
    <source>
        <dbReference type="Google" id="ProtNLM"/>
    </source>
</evidence>
<keyword evidence="4" id="KW-1185">Reference proteome</keyword>
<comment type="caution">
    <text evidence="3">The sequence shown here is derived from an EMBL/GenBank/DDBJ whole genome shotgun (WGS) entry which is preliminary data.</text>
</comment>
<evidence type="ECO:0000256" key="1">
    <source>
        <dbReference type="SAM" id="MobiDB-lite"/>
    </source>
</evidence>
<evidence type="ECO:0000256" key="2">
    <source>
        <dbReference type="SAM" id="SignalP"/>
    </source>
</evidence>
<organism evidence="3 4">
    <name type="scientific">Zalerion maritima</name>
    <dbReference type="NCBI Taxonomy" id="339359"/>
    <lineage>
        <taxon>Eukaryota</taxon>
        <taxon>Fungi</taxon>
        <taxon>Dikarya</taxon>
        <taxon>Ascomycota</taxon>
        <taxon>Pezizomycotina</taxon>
        <taxon>Sordariomycetes</taxon>
        <taxon>Lulworthiomycetidae</taxon>
        <taxon>Lulworthiales</taxon>
        <taxon>Lulworthiaceae</taxon>
        <taxon>Zalerion</taxon>
    </lineage>
</organism>
<dbReference type="EMBL" id="JAKWBI020000617">
    <property type="protein sequence ID" value="KAJ2893343.1"/>
    <property type="molecule type" value="Genomic_DNA"/>
</dbReference>
<dbReference type="AlphaFoldDB" id="A0AAD5WMK0"/>
<protein>
    <recommendedName>
        <fullName evidence="5">Cyanovirin-N domain-containing protein</fullName>
    </recommendedName>
</protein>
<dbReference type="Proteomes" id="UP001201980">
    <property type="component" value="Unassembled WGS sequence"/>
</dbReference>
<name>A0AAD5WMK0_9PEZI</name>